<dbReference type="InterPro" id="IPR004045">
    <property type="entry name" value="Glutathione_S-Trfase_N"/>
</dbReference>
<dbReference type="SUPFAM" id="SSF47616">
    <property type="entry name" value="GST C-terminal domain-like"/>
    <property type="match status" value="1"/>
</dbReference>
<evidence type="ECO:0000313" key="4">
    <source>
        <dbReference type="EMBL" id="GKT50500.1"/>
    </source>
</evidence>
<organism evidence="4 5">
    <name type="scientific">Colletotrichum spaethianum</name>
    <dbReference type="NCBI Taxonomy" id="700344"/>
    <lineage>
        <taxon>Eukaryota</taxon>
        <taxon>Fungi</taxon>
        <taxon>Dikarya</taxon>
        <taxon>Ascomycota</taxon>
        <taxon>Pezizomycotina</taxon>
        <taxon>Sordariomycetes</taxon>
        <taxon>Hypocreomycetidae</taxon>
        <taxon>Glomerellales</taxon>
        <taxon>Glomerellaceae</taxon>
        <taxon>Colletotrichum</taxon>
        <taxon>Colletotrichum spaethianum species complex</taxon>
    </lineage>
</organism>
<dbReference type="PROSITE" id="PS50405">
    <property type="entry name" value="GST_CTER"/>
    <property type="match status" value="1"/>
</dbReference>
<evidence type="ECO:0000259" key="3">
    <source>
        <dbReference type="PROSITE" id="PS50405"/>
    </source>
</evidence>
<dbReference type="Gene3D" id="1.20.1050.10">
    <property type="match status" value="1"/>
</dbReference>
<dbReference type="PROSITE" id="PS50404">
    <property type="entry name" value="GST_NTER"/>
    <property type="match status" value="1"/>
</dbReference>
<dbReference type="GO" id="GO:0005634">
    <property type="term" value="C:nucleus"/>
    <property type="evidence" value="ECO:0007669"/>
    <property type="project" value="TreeGrafter"/>
</dbReference>
<evidence type="ECO:0000256" key="1">
    <source>
        <dbReference type="ARBA" id="ARBA00007409"/>
    </source>
</evidence>
<proteinExistence type="inferred from homology"/>
<protein>
    <submittedName>
        <fullName evidence="4">Steroid-binding protein 3</fullName>
    </submittedName>
</protein>
<comment type="similarity">
    <text evidence="1">Belongs to the GST superfamily.</text>
</comment>
<dbReference type="PANTHER" id="PTHR43986:SF1">
    <property type="entry name" value="ELONGATION FACTOR 1-GAMMA"/>
    <property type="match status" value="1"/>
</dbReference>
<dbReference type="InterPro" id="IPR036249">
    <property type="entry name" value="Thioredoxin-like_sf"/>
</dbReference>
<keyword evidence="5" id="KW-1185">Reference proteome</keyword>
<reference evidence="4 5" key="1">
    <citation type="submission" date="2022-03" db="EMBL/GenBank/DDBJ databases">
        <title>Genome data of Colletotrichum spp.</title>
        <authorList>
            <person name="Utami Y.D."/>
            <person name="Hiruma K."/>
        </authorList>
    </citation>
    <scope>NUCLEOTIDE SEQUENCE [LARGE SCALE GENOMIC DNA]</scope>
    <source>
        <strain evidence="4 5">MAFF 239500</strain>
    </source>
</reference>
<feature type="domain" description="GST N-terminal" evidence="2">
    <location>
        <begin position="2"/>
        <end position="105"/>
    </location>
</feature>
<dbReference type="InterPro" id="IPR050802">
    <property type="entry name" value="EF-GSTs"/>
</dbReference>
<dbReference type="SUPFAM" id="SSF52833">
    <property type="entry name" value="Thioredoxin-like"/>
    <property type="match status" value="1"/>
</dbReference>
<dbReference type="Pfam" id="PF00043">
    <property type="entry name" value="GST_C"/>
    <property type="match status" value="1"/>
</dbReference>
<accession>A0AA37PE97</accession>
<dbReference type="GO" id="GO:0005737">
    <property type="term" value="C:cytoplasm"/>
    <property type="evidence" value="ECO:0007669"/>
    <property type="project" value="TreeGrafter"/>
</dbReference>
<dbReference type="RefSeq" id="XP_049132850.1">
    <property type="nucleotide sequence ID" value="XM_049276893.1"/>
</dbReference>
<dbReference type="Proteomes" id="UP001055115">
    <property type="component" value="Unassembled WGS sequence"/>
</dbReference>
<evidence type="ECO:0000259" key="2">
    <source>
        <dbReference type="PROSITE" id="PS50404"/>
    </source>
</evidence>
<evidence type="ECO:0000313" key="5">
    <source>
        <dbReference type="Proteomes" id="UP001055115"/>
    </source>
</evidence>
<name>A0AA37PE97_9PEZI</name>
<dbReference type="EMBL" id="BQXU01000037">
    <property type="protein sequence ID" value="GKT50500.1"/>
    <property type="molecule type" value="Genomic_DNA"/>
</dbReference>
<comment type="caution">
    <text evidence="4">The sequence shown here is derived from an EMBL/GenBank/DDBJ whole genome shotgun (WGS) entry which is preliminary data.</text>
</comment>
<dbReference type="GeneID" id="73331483"/>
<dbReference type="InterPro" id="IPR010987">
    <property type="entry name" value="Glutathione-S-Trfase_C-like"/>
</dbReference>
<sequence length="232" mass="25869">MSFGKLYYYPKAPRATQCLYIAEYNNHDSEASANEVDARLDVDFVEAWPIKVDASKGGVGADYLSKFPPGKVPALERPNGFTLYECIPVSIYRPKYQAPRHNSRGRGNHIEVGIIRQQRASAPIMAWINPVIGKGPSSPEILAAAEKSSEGMVSVVEKALTGKKFLVGDELTIADLFVIAAIARGYQFVFAKEWTEKHPAIHDWYWRIKSDEIWKKIDGEPYVLDVVGGKPI</sequence>
<dbReference type="InterPro" id="IPR004046">
    <property type="entry name" value="GST_C"/>
</dbReference>
<dbReference type="PANTHER" id="PTHR43986">
    <property type="entry name" value="ELONGATION FACTOR 1-GAMMA"/>
    <property type="match status" value="1"/>
</dbReference>
<dbReference type="InterPro" id="IPR036282">
    <property type="entry name" value="Glutathione-S-Trfase_C_sf"/>
</dbReference>
<feature type="domain" description="GST C-terminal" evidence="3">
    <location>
        <begin position="100"/>
        <end position="232"/>
    </location>
</feature>
<dbReference type="Gene3D" id="3.40.30.10">
    <property type="entry name" value="Glutaredoxin"/>
    <property type="match status" value="1"/>
</dbReference>
<dbReference type="GO" id="GO:0006414">
    <property type="term" value="P:translational elongation"/>
    <property type="evidence" value="ECO:0007669"/>
    <property type="project" value="TreeGrafter"/>
</dbReference>
<gene>
    <name evidence="4" type="ORF">ColSpa_10681</name>
</gene>
<dbReference type="AlphaFoldDB" id="A0AA37PE97"/>